<accession>A0AAD5SU42</accession>
<evidence type="ECO:0000313" key="3">
    <source>
        <dbReference type="EMBL" id="KAJ3088125.1"/>
    </source>
</evidence>
<feature type="transmembrane region" description="Helical" evidence="2">
    <location>
        <begin position="12"/>
        <end position="33"/>
    </location>
</feature>
<comment type="caution">
    <text evidence="3">The sequence shown here is derived from an EMBL/GenBank/DDBJ whole genome shotgun (WGS) entry which is preliminary data.</text>
</comment>
<proteinExistence type="predicted"/>
<name>A0AAD5SU42_9FUNG</name>
<evidence type="ECO:0000256" key="1">
    <source>
        <dbReference type="SAM" id="MobiDB-lite"/>
    </source>
</evidence>
<dbReference type="AlphaFoldDB" id="A0AAD5SU42"/>
<protein>
    <submittedName>
        <fullName evidence="3">Uncharacterized protein</fullName>
    </submittedName>
</protein>
<feature type="compositionally biased region" description="Basic residues" evidence="1">
    <location>
        <begin position="185"/>
        <end position="197"/>
    </location>
</feature>
<keyword evidence="4" id="KW-1185">Reference proteome</keyword>
<feature type="compositionally biased region" description="Acidic residues" evidence="1">
    <location>
        <begin position="53"/>
        <end position="82"/>
    </location>
</feature>
<dbReference type="EMBL" id="JADGJH010003916">
    <property type="protein sequence ID" value="KAJ3088125.1"/>
    <property type="molecule type" value="Genomic_DNA"/>
</dbReference>
<gene>
    <name evidence="3" type="ORF">HK100_008147</name>
</gene>
<sequence>MTSPSKILSARACIPIEPCCIVLGPIVFVLAVFSHKLPDFASDPVVTARFDDELPLLDGDDEPVEAGGDDEDDNADEDEELADWPLPFGTEPVDTNFCGKSAPDQLTPGYIEHTQLVDAGPRVSRADVLHQREDGRVGAVAHADVLVGKHDAVGAAGDARVPLALRRVRVREVEHLEAAPVEHNHRARAHQRQRRVGNQRLRDLHERRSHLVRDPRGREHARLAELYWRRRVGRDCRE</sequence>
<reference evidence="3" key="1">
    <citation type="submission" date="2020-05" db="EMBL/GenBank/DDBJ databases">
        <title>Phylogenomic resolution of chytrid fungi.</title>
        <authorList>
            <person name="Stajich J.E."/>
            <person name="Amses K."/>
            <person name="Simmons R."/>
            <person name="Seto K."/>
            <person name="Myers J."/>
            <person name="Bonds A."/>
            <person name="Quandt C.A."/>
            <person name="Barry K."/>
            <person name="Liu P."/>
            <person name="Grigoriev I."/>
            <person name="Longcore J.E."/>
            <person name="James T.Y."/>
        </authorList>
    </citation>
    <scope>NUCLEOTIDE SEQUENCE</scope>
    <source>
        <strain evidence="3">JEL0513</strain>
    </source>
</reference>
<keyword evidence="2" id="KW-1133">Transmembrane helix</keyword>
<keyword evidence="2" id="KW-0472">Membrane</keyword>
<organism evidence="3 4">
    <name type="scientific">Physocladia obscura</name>
    <dbReference type="NCBI Taxonomy" id="109957"/>
    <lineage>
        <taxon>Eukaryota</taxon>
        <taxon>Fungi</taxon>
        <taxon>Fungi incertae sedis</taxon>
        <taxon>Chytridiomycota</taxon>
        <taxon>Chytridiomycota incertae sedis</taxon>
        <taxon>Chytridiomycetes</taxon>
        <taxon>Chytridiales</taxon>
        <taxon>Chytriomycetaceae</taxon>
        <taxon>Physocladia</taxon>
    </lineage>
</organism>
<evidence type="ECO:0000256" key="2">
    <source>
        <dbReference type="SAM" id="Phobius"/>
    </source>
</evidence>
<dbReference type="Proteomes" id="UP001211907">
    <property type="component" value="Unassembled WGS sequence"/>
</dbReference>
<feature type="region of interest" description="Disordered" evidence="1">
    <location>
        <begin position="52"/>
        <end position="86"/>
    </location>
</feature>
<feature type="region of interest" description="Disordered" evidence="1">
    <location>
        <begin position="183"/>
        <end position="208"/>
    </location>
</feature>
<evidence type="ECO:0000313" key="4">
    <source>
        <dbReference type="Proteomes" id="UP001211907"/>
    </source>
</evidence>
<keyword evidence="2" id="KW-0812">Transmembrane</keyword>